<dbReference type="InterPro" id="IPR036875">
    <property type="entry name" value="Znf_CCHC_sf"/>
</dbReference>
<keyword evidence="5" id="KW-1185">Reference proteome</keyword>
<dbReference type="AlphaFoldDB" id="A0A2Z7BPM6"/>
<feature type="compositionally biased region" description="Basic and acidic residues" evidence="2">
    <location>
        <begin position="382"/>
        <end position="395"/>
    </location>
</feature>
<dbReference type="Pfam" id="PF14223">
    <property type="entry name" value="Retrotran_gag_2"/>
    <property type="match status" value="1"/>
</dbReference>
<dbReference type="OrthoDB" id="850927at2759"/>
<dbReference type="GO" id="GO:0008270">
    <property type="term" value="F:zinc ion binding"/>
    <property type="evidence" value="ECO:0007669"/>
    <property type="project" value="UniProtKB-KW"/>
</dbReference>
<dbReference type="PANTHER" id="PTHR34676">
    <property type="entry name" value="DUF4219 DOMAIN-CONTAINING PROTEIN-RELATED"/>
    <property type="match status" value="1"/>
</dbReference>
<evidence type="ECO:0000313" key="4">
    <source>
        <dbReference type="EMBL" id="KZV36541.1"/>
    </source>
</evidence>
<dbReference type="GO" id="GO:0003676">
    <property type="term" value="F:nucleic acid binding"/>
    <property type="evidence" value="ECO:0007669"/>
    <property type="project" value="InterPro"/>
</dbReference>
<feature type="compositionally biased region" description="Basic and acidic residues" evidence="2">
    <location>
        <begin position="329"/>
        <end position="344"/>
    </location>
</feature>
<feature type="region of interest" description="Disordered" evidence="2">
    <location>
        <begin position="602"/>
        <end position="677"/>
    </location>
</feature>
<evidence type="ECO:0000313" key="5">
    <source>
        <dbReference type="Proteomes" id="UP000250235"/>
    </source>
</evidence>
<feature type="region of interest" description="Disordered" evidence="2">
    <location>
        <begin position="228"/>
        <end position="256"/>
    </location>
</feature>
<feature type="compositionally biased region" description="Low complexity" evidence="2">
    <location>
        <begin position="472"/>
        <end position="481"/>
    </location>
</feature>
<dbReference type="PROSITE" id="PS50158">
    <property type="entry name" value="ZF_CCHC"/>
    <property type="match status" value="1"/>
</dbReference>
<dbReference type="Pfam" id="PF00098">
    <property type="entry name" value="zf-CCHC"/>
    <property type="match status" value="1"/>
</dbReference>
<keyword evidence="1" id="KW-0862">Zinc</keyword>
<dbReference type="Proteomes" id="UP000250235">
    <property type="component" value="Unassembled WGS sequence"/>
</dbReference>
<gene>
    <name evidence="4" type="ORF">F511_21890</name>
</gene>
<dbReference type="PANTHER" id="PTHR34676:SF17">
    <property type="entry name" value="OS06G0684500 PROTEIN"/>
    <property type="match status" value="1"/>
</dbReference>
<organism evidence="4 5">
    <name type="scientific">Dorcoceras hygrometricum</name>
    <dbReference type="NCBI Taxonomy" id="472368"/>
    <lineage>
        <taxon>Eukaryota</taxon>
        <taxon>Viridiplantae</taxon>
        <taxon>Streptophyta</taxon>
        <taxon>Embryophyta</taxon>
        <taxon>Tracheophyta</taxon>
        <taxon>Spermatophyta</taxon>
        <taxon>Magnoliopsida</taxon>
        <taxon>eudicotyledons</taxon>
        <taxon>Gunneridae</taxon>
        <taxon>Pentapetalae</taxon>
        <taxon>asterids</taxon>
        <taxon>lamiids</taxon>
        <taxon>Lamiales</taxon>
        <taxon>Gesneriaceae</taxon>
        <taxon>Didymocarpoideae</taxon>
        <taxon>Trichosporeae</taxon>
        <taxon>Loxocarpinae</taxon>
        <taxon>Dorcoceras</taxon>
    </lineage>
</organism>
<evidence type="ECO:0000256" key="2">
    <source>
        <dbReference type="SAM" id="MobiDB-lite"/>
    </source>
</evidence>
<name>A0A2Z7BPM6_9LAMI</name>
<feature type="compositionally biased region" description="Low complexity" evidence="2">
    <location>
        <begin position="404"/>
        <end position="413"/>
    </location>
</feature>
<feature type="compositionally biased region" description="Basic and acidic residues" evidence="2">
    <location>
        <begin position="351"/>
        <end position="366"/>
    </location>
</feature>
<feature type="domain" description="CCHC-type" evidence="3">
    <location>
        <begin position="302"/>
        <end position="315"/>
    </location>
</feature>
<reference evidence="4 5" key="1">
    <citation type="journal article" date="2015" name="Proc. Natl. Acad. Sci. U.S.A.">
        <title>The resurrection genome of Boea hygrometrica: A blueprint for survival of dehydration.</title>
        <authorList>
            <person name="Xiao L."/>
            <person name="Yang G."/>
            <person name="Zhang L."/>
            <person name="Yang X."/>
            <person name="Zhao S."/>
            <person name="Ji Z."/>
            <person name="Zhou Q."/>
            <person name="Hu M."/>
            <person name="Wang Y."/>
            <person name="Chen M."/>
            <person name="Xu Y."/>
            <person name="Jin H."/>
            <person name="Xiao X."/>
            <person name="Hu G."/>
            <person name="Bao F."/>
            <person name="Hu Y."/>
            <person name="Wan P."/>
            <person name="Li L."/>
            <person name="Deng X."/>
            <person name="Kuang T."/>
            <person name="Xiang C."/>
            <person name="Zhu J.K."/>
            <person name="Oliver M.J."/>
            <person name="He Y."/>
        </authorList>
    </citation>
    <scope>NUCLEOTIDE SEQUENCE [LARGE SCALE GENOMIC DNA]</scope>
    <source>
        <strain evidence="5">cv. XS01</strain>
    </source>
</reference>
<sequence length="710" mass="80964">MFSKINNCATAKEIWEKLTLICEGNNETKENKLTVAQQKYESIKMKDGETMVEFDERFSAVVIELNSLGKEYSNHELALKVMRALPKEWDVKTMAMRESKDLNKLELHDLFANLKAYEFELETRSESGPSTSQPTKALAATTAEPCSPSTSKCADHLSDDVISAVVIELNSLGKEYSNHELALKVMRALPKEWDVKTMAMRESKDLNKLELHDLFANLKAYEFELETRSESGPSTSQPTKALAATTAEPCSPSTSKCADHLSDDVMSLFAKKFGKFMRKSFHPSSPYNSLNKSDKATSDLICYKCDRPGHFAAECNRPKRDNRHRRGEKRADDRYKKEERYKRDEEDDERAVDRSKDKSKEKFKERSKVRRMKTSSNKKSSRRNDRKVLVAEESTKSWADSDSDSSSSSSSSCDSEHEEVHCFMADHASDDEVFDFANTEFTREDLVQALNDMVHEYKTISHTFEEIKAENASLKNSSAESSSDELEDTDSLNTELSRLKIENDLLRNEASELKAEVDKLTIEMSSWNQSTRSLFKLYESQKPLNDKTGVGFNYDSSHGETSTQSQPVYDKFNKMSFVKADVIHDCLESIRYDDQYTSQLDRKGKGKVGVGYQRPENSKPGWLKNKLNKDKAKAGPKFFVPNQPRHYSKKAKTESTRNQPRRNPHGQNMKSKFKRPARDFAQTFVDPRTGKTVRIIQIWVPKGVIQSGPK</sequence>
<protein>
    <recommendedName>
        <fullName evidence="3">CCHC-type domain-containing protein</fullName>
    </recommendedName>
</protein>
<evidence type="ECO:0000256" key="1">
    <source>
        <dbReference type="PROSITE-ProRule" id="PRU00047"/>
    </source>
</evidence>
<evidence type="ECO:0000259" key="3">
    <source>
        <dbReference type="PROSITE" id="PS50158"/>
    </source>
</evidence>
<proteinExistence type="predicted"/>
<keyword evidence="1" id="KW-0479">Metal-binding</keyword>
<dbReference type="EMBL" id="KV003622">
    <property type="protein sequence ID" value="KZV36541.1"/>
    <property type="molecule type" value="Genomic_DNA"/>
</dbReference>
<feature type="compositionally biased region" description="Polar residues" evidence="2">
    <location>
        <begin position="230"/>
        <end position="239"/>
    </location>
</feature>
<accession>A0A2Z7BPM6</accession>
<feature type="region of interest" description="Disordered" evidence="2">
    <location>
        <begin position="472"/>
        <end position="491"/>
    </location>
</feature>
<dbReference type="InterPro" id="IPR001878">
    <property type="entry name" value="Znf_CCHC"/>
</dbReference>
<keyword evidence="1" id="KW-0863">Zinc-finger</keyword>
<dbReference type="SUPFAM" id="SSF57756">
    <property type="entry name" value="Retrovirus zinc finger-like domains"/>
    <property type="match status" value="1"/>
</dbReference>
<feature type="region of interest" description="Disordered" evidence="2">
    <location>
        <begin position="313"/>
        <end position="414"/>
    </location>
</feature>